<dbReference type="InterPro" id="IPR001128">
    <property type="entry name" value="Cyt_P450"/>
</dbReference>
<keyword evidence="3 7" id="KW-0479">Metal-binding</keyword>
<comment type="caution">
    <text evidence="9">The sequence shown here is derived from an EMBL/GenBank/DDBJ whole genome shotgun (WGS) entry which is preliminary data.</text>
</comment>
<dbReference type="Pfam" id="PF00067">
    <property type="entry name" value="p450"/>
    <property type="match status" value="1"/>
</dbReference>
<keyword evidence="10" id="KW-1185">Reference proteome</keyword>
<dbReference type="InterPro" id="IPR036396">
    <property type="entry name" value="Cyt_P450_sf"/>
</dbReference>
<dbReference type="GO" id="GO:0016705">
    <property type="term" value="F:oxidoreductase activity, acting on paired donors, with incorporation or reduction of molecular oxygen"/>
    <property type="evidence" value="ECO:0007669"/>
    <property type="project" value="InterPro"/>
</dbReference>
<dbReference type="GO" id="GO:0005506">
    <property type="term" value="F:iron ion binding"/>
    <property type="evidence" value="ECO:0007669"/>
    <property type="project" value="InterPro"/>
</dbReference>
<organism evidence="9 10">
    <name type="scientific">Pristionchus entomophagus</name>
    <dbReference type="NCBI Taxonomy" id="358040"/>
    <lineage>
        <taxon>Eukaryota</taxon>
        <taxon>Metazoa</taxon>
        <taxon>Ecdysozoa</taxon>
        <taxon>Nematoda</taxon>
        <taxon>Chromadorea</taxon>
        <taxon>Rhabditida</taxon>
        <taxon>Rhabditina</taxon>
        <taxon>Diplogasteromorpha</taxon>
        <taxon>Diplogasteroidea</taxon>
        <taxon>Neodiplogasteridae</taxon>
        <taxon>Pristionchus</taxon>
    </lineage>
</organism>
<comment type="similarity">
    <text evidence="2 8">Belongs to the cytochrome P450 family.</text>
</comment>
<dbReference type="Proteomes" id="UP001432027">
    <property type="component" value="Unassembled WGS sequence"/>
</dbReference>
<keyword evidence="4 8" id="KW-0560">Oxidoreductase</keyword>
<feature type="binding site" description="axial binding residue" evidence="7">
    <location>
        <position position="440"/>
    </location>
    <ligand>
        <name>heme</name>
        <dbReference type="ChEBI" id="CHEBI:30413"/>
    </ligand>
    <ligandPart>
        <name>Fe</name>
        <dbReference type="ChEBI" id="CHEBI:18248"/>
    </ligandPart>
</feature>
<dbReference type="SUPFAM" id="SSF48264">
    <property type="entry name" value="Cytochrome P450"/>
    <property type="match status" value="1"/>
</dbReference>
<dbReference type="PRINTS" id="PR00463">
    <property type="entry name" value="EP450I"/>
</dbReference>
<name>A0AAV5TGW8_9BILA</name>
<keyword evidence="6 8" id="KW-0503">Monooxygenase</keyword>
<dbReference type="Gene3D" id="1.10.630.10">
    <property type="entry name" value="Cytochrome P450"/>
    <property type="match status" value="1"/>
</dbReference>
<dbReference type="GO" id="GO:0004497">
    <property type="term" value="F:monooxygenase activity"/>
    <property type="evidence" value="ECO:0007669"/>
    <property type="project" value="UniProtKB-KW"/>
</dbReference>
<dbReference type="EMBL" id="BTSX01000004">
    <property type="protein sequence ID" value="GMS92946.1"/>
    <property type="molecule type" value="Genomic_DNA"/>
</dbReference>
<dbReference type="InterPro" id="IPR002401">
    <property type="entry name" value="Cyt_P450_E_grp-I"/>
</dbReference>
<evidence type="ECO:0000256" key="4">
    <source>
        <dbReference type="ARBA" id="ARBA00023002"/>
    </source>
</evidence>
<evidence type="ECO:0000256" key="8">
    <source>
        <dbReference type="RuleBase" id="RU000461"/>
    </source>
</evidence>
<gene>
    <name evidence="9" type="ORF">PENTCL1PPCAC_15121</name>
</gene>
<evidence type="ECO:0000256" key="7">
    <source>
        <dbReference type="PIRSR" id="PIRSR602401-1"/>
    </source>
</evidence>
<evidence type="ECO:0000313" key="9">
    <source>
        <dbReference type="EMBL" id="GMS92946.1"/>
    </source>
</evidence>
<reference evidence="9" key="1">
    <citation type="submission" date="2023-10" db="EMBL/GenBank/DDBJ databases">
        <title>Genome assembly of Pristionchus species.</title>
        <authorList>
            <person name="Yoshida K."/>
            <person name="Sommer R.J."/>
        </authorList>
    </citation>
    <scope>NUCLEOTIDE SEQUENCE</scope>
    <source>
        <strain evidence="9">RS0144</strain>
    </source>
</reference>
<dbReference type="AlphaFoldDB" id="A0AAV5TGW8"/>
<keyword evidence="7 8" id="KW-0349">Heme</keyword>
<dbReference type="PROSITE" id="PS00086">
    <property type="entry name" value="CYTOCHROME_P450"/>
    <property type="match status" value="1"/>
</dbReference>
<dbReference type="InterPro" id="IPR017972">
    <property type="entry name" value="Cyt_P450_CS"/>
</dbReference>
<evidence type="ECO:0000256" key="6">
    <source>
        <dbReference type="ARBA" id="ARBA00023033"/>
    </source>
</evidence>
<evidence type="ECO:0000256" key="2">
    <source>
        <dbReference type="ARBA" id="ARBA00010617"/>
    </source>
</evidence>
<evidence type="ECO:0000256" key="1">
    <source>
        <dbReference type="ARBA" id="ARBA00001971"/>
    </source>
</evidence>
<evidence type="ECO:0008006" key="11">
    <source>
        <dbReference type="Google" id="ProtNLM"/>
    </source>
</evidence>
<proteinExistence type="inferred from homology"/>
<comment type="cofactor">
    <cofactor evidence="1 7">
        <name>heme</name>
        <dbReference type="ChEBI" id="CHEBI:30413"/>
    </cofactor>
</comment>
<evidence type="ECO:0000256" key="3">
    <source>
        <dbReference type="ARBA" id="ARBA00022723"/>
    </source>
</evidence>
<dbReference type="CDD" id="cd20617">
    <property type="entry name" value="CYP1_2-like"/>
    <property type="match status" value="1"/>
</dbReference>
<dbReference type="PRINTS" id="PR00385">
    <property type="entry name" value="P450"/>
</dbReference>
<dbReference type="FunFam" id="1.10.630.10:FF:000036">
    <property type="entry name" value="CYtochrome P450 family"/>
    <property type="match status" value="1"/>
</dbReference>
<evidence type="ECO:0000313" key="10">
    <source>
        <dbReference type="Proteomes" id="UP001432027"/>
    </source>
</evidence>
<sequence length="493" mass="56817">MLLYLLIGLLTALLYGVFKYYQWTSKFPKGPFPLPFLGNFFEFDFKYQYKSLQRMGKGQNGIYTVFSPIPFVQITDFEIIKEAFVDKGEDFVGRPDNEVIQEAFTFAPNAGVINSNGESWRENRRAAISIMRDFGMGKNLMEAQVRSSVEAYIAHLDTIKDKEHVNLRWPIQVMVANIINEVLFGFRYKYDDCQPLMNYVNGFNELMEKMTESIGLMIALVFPRIRHWPIIGWYSVGRVEAAQRKLNEFIIKNVERTLKDYSVEDEPTCFAHAYKQKMGQNAFLDQTNLLATCSDFFVAGMETTTTTLRWAMLFFAVNQEAQDKLRQEILEVVGSDRIPEMADQPKMPYARACVLEVQRRANILQTNVQRVTVRDVEIRGQTIPKDTWVNGDIHYLMANDPLFENPEEFRPERYLHEDGKTLRKDLVEHTIPFSIGKRVCAGEGVARVELFLGLTTTIQKYRITPCEGAEIDLVPPPNAILLPKDQELCIQKV</sequence>
<keyword evidence="5 7" id="KW-0408">Iron</keyword>
<dbReference type="PANTHER" id="PTHR24284">
    <property type="entry name" value="CYTOCHROME P450 FAMILY"/>
    <property type="match status" value="1"/>
</dbReference>
<dbReference type="PANTHER" id="PTHR24284:SF1">
    <property type="entry name" value="CYTOCHROME P450 FAMILY"/>
    <property type="match status" value="1"/>
</dbReference>
<dbReference type="GO" id="GO:0020037">
    <property type="term" value="F:heme binding"/>
    <property type="evidence" value="ECO:0007669"/>
    <property type="project" value="InterPro"/>
</dbReference>
<protein>
    <recommendedName>
        <fullName evidence="11">Cytochrome P450</fullName>
    </recommendedName>
</protein>
<evidence type="ECO:0000256" key="5">
    <source>
        <dbReference type="ARBA" id="ARBA00023004"/>
    </source>
</evidence>
<accession>A0AAV5TGW8</accession>